<protein>
    <recommendedName>
        <fullName evidence="4">Apple domain-containing protein</fullName>
    </recommendedName>
</protein>
<evidence type="ECO:0008006" key="4">
    <source>
        <dbReference type="Google" id="ProtNLM"/>
    </source>
</evidence>
<evidence type="ECO:0000256" key="1">
    <source>
        <dbReference type="SAM" id="SignalP"/>
    </source>
</evidence>
<keyword evidence="1" id="KW-0732">Signal</keyword>
<name>A0A1T3CWU8_9HYPO</name>
<dbReference type="OrthoDB" id="4158205at2759"/>
<dbReference type="EMBL" id="LVVK01000005">
    <property type="protein sequence ID" value="OPB45580.1"/>
    <property type="molecule type" value="Genomic_DNA"/>
</dbReference>
<keyword evidence="3" id="KW-1185">Reference proteome</keyword>
<feature type="chain" id="PRO_5012956093" description="Apple domain-containing protein" evidence="1">
    <location>
        <begin position="21"/>
        <end position="451"/>
    </location>
</feature>
<dbReference type="Proteomes" id="UP000191004">
    <property type="component" value="Unassembled WGS sequence"/>
</dbReference>
<proteinExistence type="predicted"/>
<organism evidence="2 3">
    <name type="scientific">Trichoderma guizhouense</name>
    <dbReference type="NCBI Taxonomy" id="1491466"/>
    <lineage>
        <taxon>Eukaryota</taxon>
        <taxon>Fungi</taxon>
        <taxon>Dikarya</taxon>
        <taxon>Ascomycota</taxon>
        <taxon>Pezizomycotina</taxon>
        <taxon>Sordariomycetes</taxon>
        <taxon>Hypocreomycetidae</taxon>
        <taxon>Hypocreales</taxon>
        <taxon>Hypocreaceae</taxon>
        <taxon>Trichoderma</taxon>
    </lineage>
</organism>
<reference evidence="2 3" key="1">
    <citation type="submission" date="2016-04" db="EMBL/GenBank/DDBJ databases">
        <title>Multiple horizontal gene transfer events from other fungi enriched the ability of the initially mycotrophic fungus Trichoderma (Ascomycota) to feed on dead plant biomass.</title>
        <authorList>
            <person name="Atanasova L."/>
            <person name="Chenthamara K."/>
            <person name="Zhang J."/>
            <person name="Grujic M."/>
            <person name="Henrissat B."/>
            <person name="Kuo A."/>
            <person name="Aertz A."/>
            <person name="Salamov A."/>
            <person name="Lipzen A."/>
            <person name="Labutti K."/>
            <person name="Barry K."/>
            <person name="Miao Y."/>
            <person name="Rahimi M.J."/>
            <person name="Shen Q."/>
            <person name="Grigoriev I.V."/>
            <person name="Kubicek C.P."/>
            <person name="Druzhinina I.S."/>
        </authorList>
    </citation>
    <scope>NUCLEOTIDE SEQUENCE [LARGE SCALE GENOMIC DNA]</scope>
    <source>
        <strain evidence="2 3">NJAU 4742</strain>
    </source>
</reference>
<evidence type="ECO:0000313" key="2">
    <source>
        <dbReference type="EMBL" id="OPB45580.1"/>
    </source>
</evidence>
<comment type="caution">
    <text evidence="2">The sequence shown here is derived from an EMBL/GenBank/DDBJ whole genome shotgun (WGS) entry which is preliminary data.</text>
</comment>
<gene>
    <name evidence="2" type="ORF">A0O28_0077900</name>
</gene>
<accession>A0A1T3CWU8</accession>
<evidence type="ECO:0000313" key="3">
    <source>
        <dbReference type="Proteomes" id="UP000191004"/>
    </source>
</evidence>
<feature type="signal peptide" evidence="1">
    <location>
        <begin position="1"/>
        <end position="20"/>
    </location>
</feature>
<sequence length="451" mass="47254">MASLKVLFTVLLLNAQSVLGIDLVTISKPAKTLTLTTGTTTSTVYTSTSTAYVYTTTQTATVTTGTSTQTVHTGTEIDTVYTQTDVVTVYTAISTDYETTGTDTITTTVATVPTTITTATITVFETQQATVTASSGTVTAYTTVDTGLQKRHYHDYRDDLLPKLARCQNNILKTACSCIEVSGPTRTVTHTTKCTHTSFKTVGGVTKTVNVVGTTTTTKASTSTISTASVSFLCLSPLTTSVLTLSVQTTTTSVGFVTTVLDTETDTISTDSVSTLSTVFVSEVPTAATTAVSVTSFQPVNVAVTTTVPTTSTTTVIVPAATVTLATSVAYTKVFGPQDGCAYVLEADYLDQYSQNIPAGTTHAARAAICAAFCDRTPGCKTVGMNWFPSCGANGESVYCIASQDAWAGSGTMECGIGTAFNGCSIYQDGTVFQYVISSLPSHRHEDWQPD</sequence>
<dbReference type="AlphaFoldDB" id="A0A1T3CWU8"/>